<organism evidence="1 2">
    <name type="scientific">[Clostridium] hylemonae DSM 15053</name>
    <dbReference type="NCBI Taxonomy" id="553973"/>
    <lineage>
        <taxon>Bacteria</taxon>
        <taxon>Bacillati</taxon>
        <taxon>Bacillota</taxon>
        <taxon>Clostridia</taxon>
        <taxon>Lachnospirales</taxon>
        <taxon>Lachnospiraceae</taxon>
    </lineage>
</organism>
<name>C0C2A6_9FIRM</name>
<gene>
    <name evidence="1" type="ORF">CLOHYLEM_06212</name>
</gene>
<comment type="caution">
    <text evidence="1">The sequence shown here is derived from an EMBL/GenBank/DDBJ whole genome shotgun (WGS) entry which is preliminary data.</text>
</comment>
<dbReference type="AlphaFoldDB" id="C0C2A6"/>
<reference evidence="1" key="2">
    <citation type="submission" date="2013-06" db="EMBL/GenBank/DDBJ databases">
        <title>Draft genome sequence of Clostridium hylemonae (DSM 15053).</title>
        <authorList>
            <person name="Sudarsanam P."/>
            <person name="Ley R."/>
            <person name="Guruge J."/>
            <person name="Turnbaugh P.J."/>
            <person name="Mahowald M."/>
            <person name="Liep D."/>
            <person name="Gordon J."/>
        </authorList>
    </citation>
    <scope>NUCLEOTIDE SEQUENCE</scope>
    <source>
        <strain evidence="1">DSM 15053</strain>
    </source>
</reference>
<proteinExistence type="predicted"/>
<dbReference type="EMBL" id="ABYI02000023">
    <property type="protein sequence ID" value="EEG73530.1"/>
    <property type="molecule type" value="Genomic_DNA"/>
</dbReference>
<dbReference type="OrthoDB" id="370073at2"/>
<dbReference type="Proteomes" id="UP000004893">
    <property type="component" value="Unassembled WGS sequence"/>
</dbReference>
<sequence>MKRYSIDGRFTADAGREAKRIFLPVTDSMEKNTVWGRLHVKMQLPAKGLCHVYVMAGNEKDDIERLLNDRAEPEEKKAELFDAYGRKAGTNSENMLLYEVQGRFLWIYIEILCSGSGAVYDIFLENPGDEFMQMFPEVYREPGGFFQRYLSVLSTLYRDMQRKIDGSAGLLDEASADRDLVRLYMRWMGFDGARLGLTEKEERALLGNLYWLNRRKGTKAAILKLCAIFMEEEPMILLMEDRELYLAFREAVPEKAKKLSNILRWFLPAGIRVRIICGQEPARCGGHFFLDINSSIDTLPAGALDTARQCGRSIII</sequence>
<evidence type="ECO:0000313" key="1">
    <source>
        <dbReference type="EMBL" id="EEG73530.1"/>
    </source>
</evidence>
<evidence type="ECO:0000313" key="2">
    <source>
        <dbReference type="Proteomes" id="UP000004893"/>
    </source>
</evidence>
<dbReference type="HOGENOM" id="CLU_791744_0_0_9"/>
<dbReference type="STRING" id="553973.CLOHYLEM_06212"/>
<dbReference type="eggNOG" id="COG4385">
    <property type="taxonomic scope" value="Bacteria"/>
</dbReference>
<protein>
    <submittedName>
        <fullName evidence="1">Phage tail domain protein</fullName>
    </submittedName>
</protein>
<accession>C0C2A6</accession>
<keyword evidence="2" id="KW-1185">Reference proteome</keyword>
<reference evidence="1" key="1">
    <citation type="submission" date="2009-02" db="EMBL/GenBank/DDBJ databases">
        <authorList>
            <person name="Fulton L."/>
            <person name="Clifton S."/>
            <person name="Fulton B."/>
            <person name="Xu J."/>
            <person name="Minx P."/>
            <person name="Pepin K.H."/>
            <person name="Johnson M."/>
            <person name="Bhonagiri V."/>
            <person name="Nash W.E."/>
            <person name="Mardis E.R."/>
            <person name="Wilson R.K."/>
        </authorList>
    </citation>
    <scope>NUCLEOTIDE SEQUENCE [LARGE SCALE GENOMIC DNA]</scope>
    <source>
        <strain evidence="1">DSM 15053</strain>
    </source>
</reference>
<dbReference type="RefSeq" id="WP_006443564.1">
    <property type="nucleotide sequence ID" value="NZ_CP036524.1"/>
</dbReference>